<name>A0AAD8H0F6_9APIA</name>
<feature type="compositionally biased region" description="Polar residues" evidence="1">
    <location>
        <begin position="193"/>
        <end position="205"/>
    </location>
</feature>
<dbReference type="EMBL" id="JAUIZM010000011">
    <property type="protein sequence ID" value="KAK1358179.1"/>
    <property type="molecule type" value="Genomic_DNA"/>
</dbReference>
<proteinExistence type="predicted"/>
<evidence type="ECO:0000256" key="1">
    <source>
        <dbReference type="SAM" id="MobiDB-lite"/>
    </source>
</evidence>
<organism evidence="2 3">
    <name type="scientific">Heracleum sosnowskyi</name>
    <dbReference type="NCBI Taxonomy" id="360622"/>
    <lineage>
        <taxon>Eukaryota</taxon>
        <taxon>Viridiplantae</taxon>
        <taxon>Streptophyta</taxon>
        <taxon>Embryophyta</taxon>
        <taxon>Tracheophyta</taxon>
        <taxon>Spermatophyta</taxon>
        <taxon>Magnoliopsida</taxon>
        <taxon>eudicotyledons</taxon>
        <taxon>Gunneridae</taxon>
        <taxon>Pentapetalae</taxon>
        <taxon>asterids</taxon>
        <taxon>campanulids</taxon>
        <taxon>Apiales</taxon>
        <taxon>Apiaceae</taxon>
        <taxon>Apioideae</taxon>
        <taxon>apioid superclade</taxon>
        <taxon>Tordylieae</taxon>
        <taxon>Tordyliinae</taxon>
        <taxon>Heracleum</taxon>
    </lineage>
</organism>
<dbReference type="InterPro" id="IPR012871">
    <property type="entry name" value="DUF1668_ORYSA"/>
</dbReference>
<dbReference type="Gene3D" id="2.120.10.80">
    <property type="entry name" value="Kelch-type beta propeller"/>
    <property type="match status" value="1"/>
</dbReference>
<feature type="region of interest" description="Disordered" evidence="1">
    <location>
        <begin position="186"/>
        <end position="267"/>
    </location>
</feature>
<dbReference type="AlphaFoldDB" id="A0AAD8H0F6"/>
<dbReference type="InterPro" id="IPR015915">
    <property type="entry name" value="Kelch-typ_b-propeller"/>
</dbReference>
<sequence>MRTRDLDRLHENCYFSHETGPVVFSHQGKINDLTEGMGKMKSDISGEIQGVHARMGKMESDISGEIEGVHARMCKMKSDISGEIEGVHTRMGKMKSDISGEIEGVHARMGKMKSDISGEIEGVHARMGKMKSDISGEIEGVHARMGKMESGIEELKQMIMSLHNIKSPESNQGQMFTQGDASHCNSEMELAKKQSSSTPHLTTDAPTDLDAAQKLTPSAKQPQETQQPTPQSSTPHLTTDVITDLDANKLPNPSAKQRQATKQATPEGSAMVDTKLYLCFEATNTKEEFVYLIFSAKVSDLTGNAQTSTPHFTFENSITGVSSMGCGLFDSKIVLAGGVSGKENNMEYKYGPVTYDTVTKKVSTEDIPSMRGHKLRPLVFELYGRLYVLDTTDSIYNRSCEVFYPSHKVWDEVFDPFRNIHNAFLGSKSIAGRTPFSWFVSGNTVSISSPEDSYTYIHHARQWNKCFRSDKTQPLPFHGMATTYWQRGFFDVVVISFSKGKVGGEGCVEGRLLRYFPIGFSEPQLLFRTDIYEKPDGEVSSYFAEGENGKFCLTTFDNVNIHVYVFKIFRRKGVDGGLSLVIFDLKKYKYNYNDFSHEGITSITSISGCFVLPRNFESKRSKESKLHTKFFTGYESGVKDDDLPPMVQTAEGGFEIECDSGGADSDFRDY</sequence>
<feature type="compositionally biased region" description="Low complexity" evidence="1">
    <location>
        <begin position="221"/>
        <end position="239"/>
    </location>
</feature>
<accession>A0AAD8H0F6</accession>
<feature type="compositionally biased region" description="Polar residues" evidence="1">
    <location>
        <begin position="254"/>
        <end position="266"/>
    </location>
</feature>
<reference evidence="2" key="1">
    <citation type="submission" date="2023-02" db="EMBL/GenBank/DDBJ databases">
        <title>Genome of toxic invasive species Heracleum sosnowskyi carries increased number of genes despite the absence of recent whole-genome duplications.</title>
        <authorList>
            <person name="Schelkunov M."/>
            <person name="Shtratnikova V."/>
            <person name="Makarenko M."/>
            <person name="Klepikova A."/>
            <person name="Omelchenko D."/>
            <person name="Novikova G."/>
            <person name="Obukhova E."/>
            <person name="Bogdanov V."/>
            <person name="Penin A."/>
            <person name="Logacheva M."/>
        </authorList>
    </citation>
    <scope>NUCLEOTIDE SEQUENCE</scope>
    <source>
        <strain evidence="2">Hsosn_3</strain>
        <tissue evidence="2">Leaf</tissue>
    </source>
</reference>
<gene>
    <name evidence="2" type="ORF">POM88_051435</name>
</gene>
<keyword evidence="3" id="KW-1185">Reference proteome</keyword>
<evidence type="ECO:0000313" key="3">
    <source>
        <dbReference type="Proteomes" id="UP001237642"/>
    </source>
</evidence>
<evidence type="ECO:0000313" key="2">
    <source>
        <dbReference type="EMBL" id="KAK1358179.1"/>
    </source>
</evidence>
<dbReference type="Proteomes" id="UP001237642">
    <property type="component" value="Unassembled WGS sequence"/>
</dbReference>
<protein>
    <submittedName>
        <fullName evidence="2">Uncharacterized protein</fullName>
    </submittedName>
</protein>
<dbReference type="SUPFAM" id="SSF117281">
    <property type="entry name" value="Kelch motif"/>
    <property type="match status" value="1"/>
</dbReference>
<dbReference type="Pfam" id="PF07893">
    <property type="entry name" value="DUF1668"/>
    <property type="match status" value="1"/>
</dbReference>
<comment type="caution">
    <text evidence="2">The sequence shown here is derived from an EMBL/GenBank/DDBJ whole genome shotgun (WGS) entry which is preliminary data.</text>
</comment>
<reference evidence="2" key="2">
    <citation type="submission" date="2023-05" db="EMBL/GenBank/DDBJ databases">
        <authorList>
            <person name="Schelkunov M.I."/>
        </authorList>
    </citation>
    <scope>NUCLEOTIDE SEQUENCE</scope>
    <source>
        <strain evidence="2">Hsosn_3</strain>
        <tissue evidence="2">Leaf</tissue>
    </source>
</reference>